<name>A0ABS4CIC0_9ENTE</name>
<keyword evidence="5" id="KW-1185">Reference proteome</keyword>
<organism evidence="4 5">
    <name type="scientific">Enterococcus larvae</name>
    <dbReference type="NCBI Taxonomy" id="2794352"/>
    <lineage>
        <taxon>Bacteria</taxon>
        <taxon>Bacillati</taxon>
        <taxon>Bacillota</taxon>
        <taxon>Bacilli</taxon>
        <taxon>Lactobacillales</taxon>
        <taxon>Enterococcaceae</taxon>
        <taxon>Enterococcus</taxon>
    </lineage>
</organism>
<dbReference type="Gene3D" id="3.20.20.60">
    <property type="entry name" value="Phosphoenolpyruvate-binding domains"/>
    <property type="match status" value="2"/>
</dbReference>
<dbReference type="InterPro" id="IPR039480">
    <property type="entry name" value="C-C_Bond_Lyase-like"/>
</dbReference>
<comment type="cofactor">
    <cofactor evidence="1">
        <name>Mg(2+)</name>
        <dbReference type="ChEBI" id="CHEBI:18420"/>
    </cofactor>
</comment>
<dbReference type="GO" id="GO:0016829">
    <property type="term" value="F:lyase activity"/>
    <property type="evidence" value="ECO:0007669"/>
    <property type="project" value="UniProtKB-KW"/>
</dbReference>
<sequence length="410" mass="47038">MKHFNFLSQEEETAIFHQLPQTIKTKHEGIYRFSSDERLLIGNALGAALYMPATRENIAQLVINARYSAAAYILCLEDSIGDVTLETAEDNLISQLKEIQAYTDSLSEVERNQLPMLFIRVRTPEHLAAFGERLGTLAKVIDGFALPKADTHNMVDYLTNVIELSEKNDTWLWAMPILESRALMIKRTREEEMTKIYDILTQPKFEERILNIRLGATDMCGLFGLRRTIDSTIYDVSVMRDFMTDVLNYFSIDRRFVISGCVWEFFGKRPRILKPLLRETPFKAKLGEDGQLIRKELITEANDGLIREVLFDKVNGINGKTCIHPTHIVPINSQLVVPKEEYMDAKHILDSTDGQIGVFKSDGGNKMNEVKPHLLWAKQIIRRAEIYGVFNDKKEFVDLLIAEYLSEEKK</sequence>
<keyword evidence="2" id="KW-0479">Metal-binding</keyword>
<keyword evidence="4" id="KW-0456">Lyase</keyword>
<keyword evidence="3" id="KW-0460">Magnesium</keyword>
<dbReference type="RefSeq" id="WP_209556843.1">
    <property type="nucleotide sequence ID" value="NZ_JAEDXU010000003.1"/>
</dbReference>
<dbReference type="SUPFAM" id="SSF51621">
    <property type="entry name" value="Phosphoenolpyruvate/pyruvate domain"/>
    <property type="match status" value="1"/>
</dbReference>
<evidence type="ECO:0000256" key="2">
    <source>
        <dbReference type="ARBA" id="ARBA00022723"/>
    </source>
</evidence>
<protein>
    <submittedName>
        <fullName evidence="4">HpcH/HpaI aldolase/citrate lyase family protein</fullName>
    </submittedName>
</protein>
<dbReference type="Proteomes" id="UP000673375">
    <property type="component" value="Unassembled WGS sequence"/>
</dbReference>
<dbReference type="Pfam" id="PF15617">
    <property type="entry name" value="C-C_Bond_Lyase"/>
    <property type="match status" value="1"/>
</dbReference>
<dbReference type="InterPro" id="IPR040442">
    <property type="entry name" value="Pyrv_kinase-like_dom_sf"/>
</dbReference>
<evidence type="ECO:0000256" key="1">
    <source>
        <dbReference type="ARBA" id="ARBA00001946"/>
    </source>
</evidence>
<dbReference type="PANTHER" id="PTHR32308:SF10">
    <property type="entry name" value="CITRATE LYASE SUBUNIT BETA"/>
    <property type="match status" value="1"/>
</dbReference>
<dbReference type="InterPro" id="IPR015813">
    <property type="entry name" value="Pyrv/PenolPyrv_kinase-like_dom"/>
</dbReference>
<gene>
    <name evidence="4" type="ORF">I6N96_06960</name>
</gene>
<evidence type="ECO:0000313" key="5">
    <source>
        <dbReference type="Proteomes" id="UP000673375"/>
    </source>
</evidence>
<evidence type="ECO:0000313" key="4">
    <source>
        <dbReference type="EMBL" id="MBP1046017.1"/>
    </source>
</evidence>
<reference evidence="4 5" key="1">
    <citation type="submission" date="2020-12" db="EMBL/GenBank/DDBJ databases">
        <title>Vagococcus allomyrinae sp. nov. and Enterococcus lavae sp. nov., isolated from the larvae of Allomyrina dichotoma.</title>
        <authorList>
            <person name="Lee S.D."/>
        </authorList>
    </citation>
    <scope>NUCLEOTIDE SEQUENCE [LARGE SCALE GENOMIC DNA]</scope>
    <source>
        <strain evidence="4 5">BWM-S5</strain>
    </source>
</reference>
<proteinExistence type="predicted"/>
<evidence type="ECO:0000256" key="3">
    <source>
        <dbReference type="ARBA" id="ARBA00022842"/>
    </source>
</evidence>
<comment type="caution">
    <text evidence="4">The sequence shown here is derived from an EMBL/GenBank/DDBJ whole genome shotgun (WGS) entry which is preliminary data.</text>
</comment>
<dbReference type="EMBL" id="JAEDXU010000003">
    <property type="protein sequence ID" value="MBP1046017.1"/>
    <property type="molecule type" value="Genomic_DNA"/>
</dbReference>
<accession>A0ABS4CIC0</accession>
<dbReference type="PANTHER" id="PTHR32308">
    <property type="entry name" value="LYASE BETA SUBUNIT, PUTATIVE (AFU_ORTHOLOGUE AFUA_4G13030)-RELATED"/>
    <property type="match status" value="1"/>
</dbReference>